<dbReference type="InterPro" id="IPR005467">
    <property type="entry name" value="His_kinase_dom"/>
</dbReference>
<dbReference type="SMART" id="SM00065">
    <property type="entry name" value="GAF"/>
    <property type="match status" value="2"/>
</dbReference>
<keyword evidence="7" id="KW-0067">ATP-binding</keyword>
<dbReference type="Pfam" id="PF07730">
    <property type="entry name" value="HisKA_3"/>
    <property type="match status" value="1"/>
</dbReference>
<feature type="domain" description="Histidine kinase" evidence="9">
    <location>
        <begin position="489"/>
        <end position="571"/>
    </location>
</feature>
<dbReference type="Proteomes" id="UP000199251">
    <property type="component" value="Unassembled WGS sequence"/>
</dbReference>
<dbReference type="InterPro" id="IPR003018">
    <property type="entry name" value="GAF"/>
</dbReference>
<keyword evidence="6 10" id="KW-0418">Kinase</keyword>
<accession>A0A0E4H273</accession>
<comment type="catalytic activity">
    <reaction evidence="1">
        <text>ATP + protein L-histidine = ADP + protein N-phospho-L-histidine.</text>
        <dbReference type="EC" id="2.7.13.3"/>
    </reaction>
</comment>
<dbReference type="SUPFAM" id="SSF55874">
    <property type="entry name" value="ATPase domain of HSP90 chaperone/DNA topoisomerase II/histidine kinase"/>
    <property type="match status" value="1"/>
</dbReference>
<evidence type="ECO:0000256" key="7">
    <source>
        <dbReference type="ARBA" id="ARBA00022840"/>
    </source>
</evidence>
<dbReference type="GO" id="GO:0000155">
    <property type="term" value="F:phosphorelay sensor kinase activity"/>
    <property type="evidence" value="ECO:0007669"/>
    <property type="project" value="InterPro"/>
</dbReference>
<dbReference type="SUPFAM" id="SSF55781">
    <property type="entry name" value="GAF domain-like"/>
    <property type="match status" value="2"/>
</dbReference>
<evidence type="ECO:0000313" key="10">
    <source>
        <dbReference type="EMBL" id="CQD22048.1"/>
    </source>
</evidence>
<keyword evidence="8" id="KW-0902">Two-component regulatory system</keyword>
<keyword evidence="3" id="KW-0597">Phosphoprotein</keyword>
<dbReference type="Gene3D" id="3.30.565.10">
    <property type="entry name" value="Histidine kinase-like ATPase, C-terminal domain"/>
    <property type="match status" value="1"/>
</dbReference>
<evidence type="ECO:0000256" key="2">
    <source>
        <dbReference type="ARBA" id="ARBA00012438"/>
    </source>
</evidence>
<evidence type="ECO:0000259" key="9">
    <source>
        <dbReference type="PROSITE" id="PS50109"/>
    </source>
</evidence>
<dbReference type="EC" id="2.7.13.3" evidence="2"/>
<dbReference type="EMBL" id="CTEE01000001">
    <property type="protein sequence ID" value="CQD22048.1"/>
    <property type="molecule type" value="Genomic_DNA"/>
</dbReference>
<dbReference type="Gene3D" id="3.30.450.40">
    <property type="match status" value="2"/>
</dbReference>
<dbReference type="OrthoDB" id="5242012at2"/>
<gene>
    <name evidence="10" type="ORF">BN1232_05478</name>
</gene>
<dbReference type="GO" id="GO:0046983">
    <property type="term" value="F:protein dimerization activity"/>
    <property type="evidence" value="ECO:0007669"/>
    <property type="project" value="InterPro"/>
</dbReference>
<evidence type="ECO:0000256" key="4">
    <source>
        <dbReference type="ARBA" id="ARBA00022679"/>
    </source>
</evidence>
<evidence type="ECO:0000256" key="8">
    <source>
        <dbReference type="ARBA" id="ARBA00023012"/>
    </source>
</evidence>
<sequence>MNDRHRDGDASTSLYQLARQQTALRRVAELVAREAEPAEVFTMVAEEMASCVDAHNATVARFDGDDIVIAALGRPEIELRNPPVVGDRFPLDGDHVAAIVRRTGRPARVDSHEHTPGEAAARIRAIGVQSMAAVPISVGSHLWGVAAVASRTGPLPADTEARITDFADLVATALANAAAREQLNASRDSLRQLADDLSVLARQQAALRRVATLVAQGVSQAEVFAAVAEEMAGCLEVGGAEVLQFEDNGVGVVVVASFARPGVPLLSVGERLSTEGDNVSAQVWQTRGPARMDMFDGARGSIAQRVRELGVRSRVGAPIVVDERVWGVAVVGTTEPEGLPPDAEARIAEFAELIATAIAAATTRQELVASRARIVAAADTARRQLERDIHDGAQQRLVALGLKLRLAEDLVPADCAELKEELSQAVSGLTDVFQELQEISRGIHPAILSTGGLSAGFKTLARRSAVPVELDVAIAHRLPDPIEVAAYYVVAEALTNAAKHAKASRVAVRAHATDQALFLLISDDGIGGADPQKGSGLIGLKDRIEALGGRMQVASPPGGGTAFDIAIPHKTFAS</sequence>
<dbReference type="PANTHER" id="PTHR24421:SF10">
    <property type="entry name" value="NITRATE_NITRITE SENSOR PROTEIN NARQ"/>
    <property type="match status" value="1"/>
</dbReference>
<dbReference type="InterPro" id="IPR029016">
    <property type="entry name" value="GAF-like_dom_sf"/>
</dbReference>
<dbReference type="SMART" id="SM00387">
    <property type="entry name" value="HATPase_c"/>
    <property type="match status" value="1"/>
</dbReference>
<evidence type="ECO:0000256" key="3">
    <source>
        <dbReference type="ARBA" id="ARBA00022553"/>
    </source>
</evidence>
<reference evidence="10 11" key="1">
    <citation type="submission" date="2015-03" db="EMBL/GenBank/DDBJ databases">
        <authorList>
            <person name="Urmite Genomes"/>
        </authorList>
    </citation>
    <scope>NUCLEOTIDE SEQUENCE [LARGE SCALE GENOMIC DNA]</scope>
    <source>
        <strain evidence="10 11">CSUR P1491</strain>
    </source>
</reference>
<protein>
    <recommendedName>
        <fullName evidence="2">histidine kinase</fullName>
        <ecNumber evidence="2">2.7.13.3</ecNumber>
    </recommendedName>
</protein>
<dbReference type="RefSeq" id="WP_090607614.1">
    <property type="nucleotide sequence ID" value="NZ_CTEE01000001.1"/>
</dbReference>
<dbReference type="InterPro" id="IPR003594">
    <property type="entry name" value="HATPase_dom"/>
</dbReference>
<dbReference type="Pfam" id="PF02518">
    <property type="entry name" value="HATPase_c"/>
    <property type="match status" value="1"/>
</dbReference>
<dbReference type="GO" id="GO:0005524">
    <property type="term" value="F:ATP binding"/>
    <property type="evidence" value="ECO:0007669"/>
    <property type="project" value="UniProtKB-KW"/>
</dbReference>
<keyword evidence="5" id="KW-0547">Nucleotide-binding</keyword>
<dbReference type="STRING" id="141349.BN1232_05478"/>
<dbReference type="InterPro" id="IPR011712">
    <property type="entry name" value="Sig_transdc_His_kin_sub3_dim/P"/>
</dbReference>
<dbReference type="InterPro" id="IPR036890">
    <property type="entry name" value="HATPase_C_sf"/>
</dbReference>
<dbReference type="PROSITE" id="PS50109">
    <property type="entry name" value="HIS_KIN"/>
    <property type="match status" value="1"/>
</dbReference>
<proteinExistence type="predicted"/>
<dbReference type="Gene3D" id="1.20.5.1930">
    <property type="match status" value="1"/>
</dbReference>
<dbReference type="InterPro" id="IPR050482">
    <property type="entry name" value="Sensor_HK_TwoCompSys"/>
</dbReference>
<dbReference type="GO" id="GO:0016020">
    <property type="term" value="C:membrane"/>
    <property type="evidence" value="ECO:0007669"/>
    <property type="project" value="InterPro"/>
</dbReference>
<dbReference type="Pfam" id="PF01590">
    <property type="entry name" value="GAF"/>
    <property type="match status" value="2"/>
</dbReference>
<evidence type="ECO:0000256" key="1">
    <source>
        <dbReference type="ARBA" id="ARBA00000085"/>
    </source>
</evidence>
<keyword evidence="4" id="KW-0808">Transferase</keyword>
<dbReference type="PANTHER" id="PTHR24421">
    <property type="entry name" value="NITRATE/NITRITE SENSOR PROTEIN NARX-RELATED"/>
    <property type="match status" value="1"/>
</dbReference>
<dbReference type="CDD" id="cd16917">
    <property type="entry name" value="HATPase_UhpB-NarQ-NarX-like"/>
    <property type="match status" value="1"/>
</dbReference>
<evidence type="ECO:0000256" key="5">
    <source>
        <dbReference type="ARBA" id="ARBA00022741"/>
    </source>
</evidence>
<name>A0A0E4H273_MYCLN</name>
<evidence type="ECO:0000313" key="11">
    <source>
        <dbReference type="Proteomes" id="UP000199251"/>
    </source>
</evidence>
<evidence type="ECO:0000256" key="6">
    <source>
        <dbReference type="ARBA" id="ARBA00022777"/>
    </source>
</evidence>
<organism evidence="10 11">
    <name type="scientific">Mycobacterium lentiflavum</name>
    <dbReference type="NCBI Taxonomy" id="141349"/>
    <lineage>
        <taxon>Bacteria</taxon>
        <taxon>Bacillati</taxon>
        <taxon>Actinomycetota</taxon>
        <taxon>Actinomycetes</taxon>
        <taxon>Mycobacteriales</taxon>
        <taxon>Mycobacteriaceae</taxon>
        <taxon>Mycobacterium</taxon>
        <taxon>Mycobacterium simiae complex</taxon>
    </lineage>
</organism>
<dbReference type="AlphaFoldDB" id="A0A0E4H273"/>